<name>A0A835Z9M0_9STRA</name>
<evidence type="ECO:0000256" key="1">
    <source>
        <dbReference type="SAM" id="MobiDB-lite"/>
    </source>
</evidence>
<gene>
    <name evidence="2" type="ORF">JKP88DRAFT_262532</name>
</gene>
<feature type="region of interest" description="Disordered" evidence="1">
    <location>
        <begin position="500"/>
        <end position="520"/>
    </location>
</feature>
<reference evidence="2" key="1">
    <citation type="submission" date="2021-02" db="EMBL/GenBank/DDBJ databases">
        <title>First Annotated Genome of the Yellow-green Alga Tribonema minus.</title>
        <authorList>
            <person name="Mahan K.M."/>
        </authorList>
    </citation>
    <scope>NUCLEOTIDE SEQUENCE</scope>
    <source>
        <strain evidence="2">UTEX B ZZ1240</strain>
    </source>
</reference>
<accession>A0A835Z9M0</accession>
<protein>
    <submittedName>
        <fullName evidence="2">Uncharacterized protein</fullName>
    </submittedName>
</protein>
<comment type="caution">
    <text evidence="2">The sequence shown here is derived from an EMBL/GenBank/DDBJ whole genome shotgun (WGS) entry which is preliminary data.</text>
</comment>
<sequence>MSQKRKATPEMSTAVQGGELATHSLMPLSDAVLIEPKLSCSKSKRLNSAAAVTDLTVANASSLGDRGLLDIRGLAEQGTDFGAQAQAAVAAETAATDRPVAIRTRQQGVQLVACQQHDLMLLSALAARVGKAGDIPHSGACAVATWVVEAVGRVIGHAQEHGRTHVVITPYPGHKEGDAGLLPELRTAVAHMMEDGSTHGLHVSVQQLLRRTATVPQRSVDAGAKAIPTAADVERASILVVSAALDVASDHVLLATVDDVVDTGASGVLSCNLLERPELHAGAATVHIALAGTCPQCPAVAADERLQQLWRVKQRVGGEELTITYDVEVLTSPHRVDELCGAGEQQIRSALMVVKHIMGHADSLSGATLRVYRRLESVAKFVLGCIMCVAGAAGCFDRYNPHHGPHNLHAGMRVSADSLLRCGLRYRVEMVQLAAVPELAHTGAEGEAFGNRLMEALEALFTQCSVSSVQQLRGGGPAYGDAVHFTHAARVFCGTAARDPPRNGRWMPHRTQPKCTSRSI</sequence>
<dbReference type="CDD" id="cd06223">
    <property type="entry name" value="PRTases_typeI"/>
    <property type="match status" value="1"/>
</dbReference>
<keyword evidence="3" id="KW-1185">Reference proteome</keyword>
<dbReference type="Proteomes" id="UP000664859">
    <property type="component" value="Unassembled WGS sequence"/>
</dbReference>
<dbReference type="AlphaFoldDB" id="A0A835Z9M0"/>
<dbReference type="EMBL" id="JAFCMP010000113">
    <property type="protein sequence ID" value="KAG5186049.1"/>
    <property type="molecule type" value="Genomic_DNA"/>
</dbReference>
<dbReference type="InterPro" id="IPR000836">
    <property type="entry name" value="PRTase_dom"/>
</dbReference>
<organism evidence="2 3">
    <name type="scientific">Tribonema minus</name>
    <dbReference type="NCBI Taxonomy" id="303371"/>
    <lineage>
        <taxon>Eukaryota</taxon>
        <taxon>Sar</taxon>
        <taxon>Stramenopiles</taxon>
        <taxon>Ochrophyta</taxon>
        <taxon>PX clade</taxon>
        <taxon>Xanthophyceae</taxon>
        <taxon>Tribonematales</taxon>
        <taxon>Tribonemataceae</taxon>
        <taxon>Tribonema</taxon>
    </lineage>
</organism>
<evidence type="ECO:0000313" key="3">
    <source>
        <dbReference type="Proteomes" id="UP000664859"/>
    </source>
</evidence>
<proteinExistence type="predicted"/>
<evidence type="ECO:0000313" key="2">
    <source>
        <dbReference type="EMBL" id="KAG5186049.1"/>
    </source>
</evidence>